<dbReference type="InterPro" id="IPR000073">
    <property type="entry name" value="AB_hydrolase_1"/>
</dbReference>
<dbReference type="RefSeq" id="XP_044948492.1">
    <property type="nucleotide sequence ID" value="XM_045092557.1"/>
</dbReference>
<dbReference type="ExpressionAtlas" id="A0A287S794">
    <property type="expression patterns" value="baseline"/>
</dbReference>
<keyword evidence="2" id="KW-1185">Reference proteome</keyword>
<gene>
    <name evidence="1" type="primary">LOC123398046</name>
</gene>
<dbReference type="GO" id="GO:0003824">
    <property type="term" value="F:catalytic activity"/>
    <property type="evidence" value="ECO:0007669"/>
    <property type="project" value="InterPro"/>
</dbReference>
<dbReference type="InterPro" id="IPR000639">
    <property type="entry name" value="Epox_hydrolase-like"/>
</dbReference>
<reference evidence="1" key="2">
    <citation type="submission" date="2020-10" db="EMBL/GenBank/DDBJ databases">
        <authorList>
            <person name="Scholz U."/>
            <person name="Mascher M."/>
            <person name="Fiebig A."/>
        </authorList>
    </citation>
    <scope>NUCLEOTIDE SEQUENCE [LARGE SCALE GENOMIC DNA]</scope>
    <source>
        <strain evidence="1">cv. Morex</strain>
    </source>
</reference>
<sequence length="334" mass="36830">MHATPPAVTNQSRLARMVNWVQVAREHFVARLATNAGLRQHAVAVDDDAGTVLSFWLPEHKIATTTDQGEKRAARHAVVLVHGFAGDGMMTWGFQVGALARCGYDVYVPDLVHFGGSSSPSPDRSVAFQARCLEAALRKLGVVEGCTVVGFSYGGFVAFQMAEAHPGLVRSVVVSGADVAYTGAMNDALLGRFGVGTLAELLLPDSARRLRSLFSDAMYKKLWFPQRILNDFLKVMYENRQERKEMLDKLLMMDKQASSTSTPSFQQNILLLWGDDDDFFPVENAKKLKEKLGKKAMLQSISKAGHLAQLERPCVYNRCLKEFLAHVNAISPQT</sequence>
<dbReference type="PANTHER" id="PTHR43139:SF41">
    <property type="entry name" value="AB HYDROLASE-1 DOMAIN-CONTAINING PROTEIN"/>
    <property type="match status" value="1"/>
</dbReference>
<dbReference type="GeneID" id="123398046"/>
<reference evidence="1" key="3">
    <citation type="submission" date="2022-01" db="UniProtKB">
        <authorList>
            <consortium name="EnsemblPlants"/>
        </authorList>
    </citation>
    <scope>IDENTIFICATION</scope>
    <source>
        <strain evidence="1">subsp. vulgare</strain>
    </source>
</reference>
<dbReference type="Gramene" id="HORVU.MOREX.r3.5HG0505640.1">
    <property type="protein sequence ID" value="HORVU.MOREX.r3.5HG0505640.1"/>
    <property type="gene ID" value="HORVU.MOREX.r3.5HG0505640"/>
</dbReference>
<dbReference type="Pfam" id="PF00561">
    <property type="entry name" value="Abhydrolase_1"/>
    <property type="match status" value="1"/>
</dbReference>
<dbReference type="InParanoid" id="A0A287S794"/>
<protein>
    <submittedName>
        <fullName evidence="1">Uncharacterized protein</fullName>
    </submittedName>
</protein>
<dbReference type="Proteomes" id="UP000011116">
    <property type="component" value="Chromosome 5H"/>
</dbReference>
<dbReference type="InterPro" id="IPR052370">
    <property type="entry name" value="Meta-cleavage_hydrolase"/>
</dbReference>
<dbReference type="SMR" id="A0A287S794"/>
<dbReference type="AlphaFoldDB" id="A0A287S794"/>
<dbReference type="SUPFAM" id="SSF53474">
    <property type="entry name" value="alpha/beta-Hydrolases"/>
    <property type="match status" value="1"/>
</dbReference>
<dbReference type="InterPro" id="IPR029058">
    <property type="entry name" value="AB_hydrolase_fold"/>
</dbReference>
<dbReference type="OMA" id="TWALQVR"/>
<name>A0A287S794_HORVV</name>
<dbReference type="PANTHER" id="PTHR43139">
    <property type="entry name" value="SI:DKEY-122A22.2"/>
    <property type="match status" value="1"/>
</dbReference>
<dbReference type="OrthoDB" id="596083at2759"/>
<dbReference type="Gene3D" id="3.40.50.1820">
    <property type="entry name" value="alpha/beta hydrolase"/>
    <property type="match status" value="1"/>
</dbReference>
<accession>A0A287S794</accession>
<dbReference type="PRINTS" id="PR00111">
    <property type="entry name" value="ABHYDROLASE"/>
</dbReference>
<dbReference type="KEGG" id="hvg:123398046"/>
<dbReference type="PRINTS" id="PR00412">
    <property type="entry name" value="EPOXHYDRLASE"/>
</dbReference>
<evidence type="ECO:0000313" key="2">
    <source>
        <dbReference type="Proteomes" id="UP000011116"/>
    </source>
</evidence>
<evidence type="ECO:0000313" key="1">
    <source>
        <dbReference type="EnsemblPlants" id="HORVU.MOREX.r3.5HG0505640.1"/>
    </source>
</evidence>
<proteinExistence type="predicted"/>
<dbReference type="EnsemblPlants" id="HORVU.MOREX.r3.5HG0505640.1">
    <property type="protein sequence ID" value="HORVU.MOREX.r3.5HG0505640.1"/>
    <property type="gene ID" value="HORVU.MOREX.r3.5HG0505640"/>
</dbReference>
<dbReference type="STRING" id="112509.A0A287S794"/>
<reference evidence="2" key="1">
    <citation type="journal article" date="2012" name="Nature">
        <title>A physical, genetic and functional sequence assembly of the barley genome.</title>
        <authorList>
            <consortium name="The International Barley Genome Sequencing Consortium"/>
            <person name="Mayer K.F."/>
            <person name="Waugh R."/>
            <person name="Brown J.W."/>
            <person name="Schulman A."/>
            <person name="Langridge P."/>
            <person name="Platzer M."/>
            <person name="Fincher G.B."/>
            <person name="Muehlbauer G.J."/>
            <person name="Sato K."/>
            <person name="Close T.J."/>
            <person name="Wise R.P."/>
            <person name="Stein N."/>
        </authorList>
    </citation>
    <scope>NUCLEOTIDE SEQUENCE [LARGE SCALE GENOMIC DNA]</scope>
    <source>
        <strain evidence="2">cv. Morex</strain>
    </source>
</reference>
<organism evidence="1 2">
    <name type="scientific">Hordeum vulgare subsp. vulgare</name>
    <name type="common">Domesticated barley</name>
    <dbReference type="NCBI Taxonomy" id="112509"/>
    <lineage>
        <taxon>Eukaryota</taxon>
        <taxon>Viridiplantae</taxon>
        <taxon>Streptophyta</taxon>
        <taxon>Embryophyta</taxon>
        <taxon>Tracheophyta</taxon>
        <taxon>Spermatophyta</taxon>
        <taxon>Magnoliopsida</taxon>
        <taxon>Liliopsida</taxon>
        <taxon>Poales</taxon>
        <taxon>Poaceae</taxon>
        <taxon>BOP clade</taxon>
        <taxon>Pooideae</taxon>
        <taxon>Triticodae</taxon>
        <taxon>Triticeae</taxon>
        <taxon>Hordeinae</taxon>
        <taxon>Hordeum</taxon>
    </lineage>
</organism>